<keyword evidence="6" id="KW-1185">Reference proteome</keyword>
<dbReference type="Proteomes" id="UP000253517">
    <property type="component" value="Unassembled WGS sequence"/>
</dbReference>
<dbReference type="PANTHER" id="PTHR42789">
    <property type="entry name" value="D-ISOMER SPECIFIC 2-HYDROXYACID DEHYDROGENASE FAMILY PROTEIN (AFU_ORTHOLOGUE AFUA_6G10090)"/>
    <property type="match status" value="1"/>
</dbReference>
<dbReference type="AlphaFoldDB" id="A0A369A6F1"/>
<organism evidence="5 6">
    <name type="scientific">Schleiferia thermophila</name>
    <dbReference type="NCBI Taxonomy" id="884107"/>
    <lineage>
        <taxon>Bacteria</taxon>
        <taxon>Pseudomonadati</taxon>
        <taxon>Bacteroidota</taxon>
        <taxon>Flavobacteriia</taxon>
        <taxon>Flavobacteriales</taxon>
        <taxon>Schleiferiaceae</taxon>
        <taxon>Schleiferia</taxon>
    </lineage>
</organism>
<comment type="similarity">
    <text evidence="1">Belongs to the D-isomer specific 2-hydroxyacid dehydrogenase family.</text>
</comment>
<keyword evidence="3" id="KW-0520">NAD</keyword>
<evidence type="ECO:0000256" key="3">
    <source>
        <dbReference type="ARBA" id="ARBA00023027"/>
    </source>
</evidence>
<proteinExistence type="inferred from homology"/>
<dbReference type="GO" id="GO:0051287">
    <property type="term" value="F:NAD binding"/>
    <property type="evidence" value="ECO:0007669"/>
    <property type="project" value="InterPro"/>
</dbReference>
<evidence type="ECO:0000313" key="6">
    <source>
        <dbReference type="Proteomes" id="UP000253517"/>
    </source>
</evidence>
<sequence length="312" mass="34880">MNTIALLDSVHPQFLQICKLHQTEVLDFTKVQPDQLPSYLRGVHAIVIRSRFLIDKTFIDLLPPTVKVIGRYGSGMENIDVAYAQSKGISCVHAPEGNRQAVAEHALGMLLTLFNHICRADAQVKCGIWQRESNRGEELAGKTIGIIGYGNTGSAFARLLAAFPDTEILVYDKYKSGFSHQNIIESTPTELQHRADILSLHIPLTPETHHLINSHWIAAHHKPFYLINTSRGPCVRTPDLVSALTQGKILGACLDVLEHEKTSFEGLQSDQHLDYLYQHPRVLITPHIAGWSHQSHIKLAEILARRILSHLT</sequence>
<keyword evidence="2" id="KW-0560">Oxidoreductase</keyword>
<evidence type="ECO:0000256" key="2">
    <source>
        <dbReference type="ARBA" id="ARBA00023002"/>
    </source>
</evidence>
<name>A0A369A6F1_9FLAO</name>
<dbReference type="PANTHER" id="PTHR42789:SF1">
    <property type="entry name" value="D-ISOMER SPECIFIC 2-HYDROXYACID DEHYDROGENASE FAMILY PROTEIN (AFU_ORTHOLOGUE AFUA_6G10090)"/>
    <property type="match status" value="1"/>
</dbReference>
<evidence type="ECO:0000256" key="1">
    <source>
        <dbReference type="ARBA" id="ARBA00005854"/>
    </source>
</evidence>
<dbReference type="InterPro" id="IPR036291">
    <property type="entry name" value="NAD(P)-bd_dom_sf"/>
</dbReference>
<dbReference type="InterPro" id="IPR006140">
    <property type="entry name" value="D-isomer_DH_NAD-bd"/>
</dbReference>
<comment type="caution">
    <text evidence="5">The sequence shown here is derived from an EMBL/GenBank/DDBJ whole genome shotgun (WGS) entry which is preliminary data.</text>
</comment>
<evidence type="ECO:0000313" key="5">
    <source>
        <dbReference type="EMBL" id="RCX04930.1"/>
    </source>
</evidence>
<feature type="domain" description="D-isomer specific 2-hydroxyacid dehydrogenase NAD-binding" evidence="4">
    <location>
        <begin position="107"/>
        <end position="289"/>
    </location>
</feature>
<dbReference type="Gene3D" id="3.40.50.720">
    <property type="entry name" value="NAD(P)-binding Rossmann-like Domain"/>
    <property type="match status" value="2"/>
</dbReference>
<dbReference type="GO" id="GO:0016616">
    <property type="term" value="F:oxidoreductase activity, acting on the CH-OH group of donors, NAD or NADP as acceptor"/>
    <property type="evidence" value="ECO:0007669"/>
    <property type="project" value="InterPro"/>
</dbReference>
<dbReference type="SUPFAM" id="SSF51735">
    <property type="entry name" value="NAD(P)-binding Rossmann-fold domains"/>
    <property type="match status" value="1"/>
</dbReference>
<accession>A0A369A6F1</accession>
<gene>
    <name evidence="5" type="ORF">DES35_101209</name>
</gene>
<dbReference type="EMBL" id="QPJS01000001">
    <property type="protein sequence ID" value="RCX04930.1"/>
    <property type="molecule type" value="Genomic_DNA"/>
</dbReference>
<reference evidence="5 6" key="1">
    <citation type="submission" date="2018-07" db="EMBL/GenBank/DDBJ databases">
        <title>Genomic Encyclopedia of Type Strains, Phase IV (KMG-IV): sequencing the most valuable type-strain genomes for metagenomic binning, comparative biology and taxonomic classification.</title>
        <authorList>
            <person name="Goeker M."/>
        </authorList>
    </citation>
    <scope>NUCLEOTIDE SEQUENCE [LARGE SCALE GENOMIC DNA]</scope>
    <source>
        <strain evidence="5 6">DSM 21410</strain>
    </source>
</reference>
<dbReference type="InterPro" id="IPR050857">
    <property type="entry name" value="D-2-hydroxyacid_DH"/>
</dbReference>
<dbReference type="SUPFAM" id="SSF52283">
    <property type="entry name" value="Formate/glycerate dehydrogenase catalytic domain-like"/>
    <property type="match status" value="1"/>
</dbReference>
<protein>
    <submittedName>
        <fullName evidence="5">D-3-phosphoglycerate dehydrogenase</fullName>
    </submittedName>
</protein>
<dbReference type="RefSeq" id="WP_114365563.1">
    <property type="nucleotide sequence ID" value="NZ_BHZF01000001.1"/>
</dbReference>
<dbReference type="Pfam" id="PF02826">
    <property type="entry name" value="2-Hacid_dh_C"/>
    <property type="match status" value="1"/>
</dbReference>
<evidence type="ECO:0000259" key="4">
    <source>
        <dbReference type="Pfam" id="PF02826"/>
    </source>
</evidence>